<dbReference type="RefSeq" id="WP_337712730.1">
    <property type="nucleotide sequence ID" value="NZ_JBBEGL010000002.1"/>
</dbReference>
<organism evidence="3 4">
    <name type="scientific">Actinomycetospora aeridis</name>
    <dbReference type="NCBI Taxonomy" id="3129231"/>
    <lineage>
        <taxon>Bacteria</taxon>
        <taxon>Bacillati</taxon>
        <taxon>Actinomycetota</taxon>
        <taxon>Actinomycetes</taxon>
        <taxon>Pseudonocardiales</taxon>
        <taxon>Pseudonocardiaceae</taxon>
        <taxon>Actinomycetospora</taxon>
    </lineage>
</organism>
<dbReference type="Pfam" id="PF08448">
    <property type="entry name" value="PAS_4"/>
    <property type="match status" value="1"/>
</dbReference>
<gene>
    <name evidence="3" type="ORF">WCD41_07250</name>
</gene>
<feature type="region of interest" description="Disordered" evidence="1">
    <location>
        <begin position="139"/>
        <end position="165"/>
    </location>
</feature>
<evidence type="ECO:0000313" key="4">
    <source>
        <dbReference type="Proteomes" id="UP001370100"/>
    </source>
</evidence>
<reference evidence="3 4" key="1">
    <citation type="submission" date="2024-03" db="EMBL/GenBank/DDBJ databases">
        <title>Actinomycetospora sp. OC33-EN06, a novel actinomycete isolated from wild orchid (Aerides multiflora).</title>
        <authorList>
            <person name="Suriyachadkun C."/>
        </authorList>
    </citation>
    <scope>NUCLEOTIDE SEQUENCE [LARGE SCALE GENOMIC DNA]</scope>
    <source>
        <strain evidence="3 4">OC33-EN06</strain>
    </source>
</reference>
<sequence length="165" mass="17076">MITNRDLTVIPGRAARMVLDGLRPARSAPEVVGGAVETALLDTDGVIVWVDDAWRDFCTANGGDPARAGAGRSYLALCDEAAATDGHSATVAAAIRTALGGDLPAPARVEVPCHAPSRPRFFDVLVSSRRDDRGRVLGATVTLSPTPGPASPRPRGPRGCAARPC</sequence>
<evidence type="ECO:0000256" key="1">
    <source>
        <dbReference type="SAM" id="MobiDB-lite"/>
    </source>
</evidence>
<feature type="domain" description="PAS fold-4" evidence="2">
    <location>
        <begin position="38"/>
        <end position="143"/>
    </location>
</feature>
<keyword evidence="4" id="KW-1185">Reference proteome</keyword>
<comment type="caution">
    <text evidence="3">The sequence shown here is derived from an EMBL/GenBank/DDBJ whole genome shotgun (WGS) entry which is preliminary data.</text>
</comment>
<dbReference type="InterPro" id="IPR013656">
    <property type="entry name" value="PAS_4"/>
</dbReference>
<dbReference type="Proteomes" id="UP001370100">
    <property type="component" value="Unassembled WGS sequence"/>
</dbReference>
<proteinExistence type="predicted"/>
<dbReference type="EMBL" id="JBBEGL010000002">
    <property type="protein sequence ID" value="MEJ2886245.1"/>
    <property type="molecule type" value="Genomic_DNA"/>
</dbReference>
<evidence type="ECO:0000313" key="3">
    <source>
        <dbReference type="EMBL" id="MEJ2886245.1"/>
    </source>
</evidence>
<evidence type="ECO:0000259" key="2">
    <source>
        <dbReference type="Pfam" id="PF08448"/>
    </source>
</evidence>
<protein>
    <submittedName>
        <fullName evidence="3">PAS domain-containing protein</fullName>
    </submittedName>
</protein>
<name>A0ABU8N2P9_9PSEU</name>
<accession>A0ABU8N2P9</accession>